<accession>A0AC35U1D8</accession>
<reference evidence="2" key="1">
    <citation type="submission" date="2016-11" db="UniProtKB">
        <authorList>
            <consortium name="WormBaseParasite"/>
        </authorList>
    </citation>
    <scope>IDENTIFICATION</scope>
    <source>
        <strain evidence="2">KR3021</strain>
    </source>
</reference>
<sequence length="77" mass="9178">MLSLEDHETNSDDSLNSELERVLQRRELENNYSLEYYHENKASILTSSKEKNVEDLTDDEKKERKKLSVEKKKLLCF</sequence>
<evidence type="ECO:0000313" key="1">
    <source>
        <dbReference type="Proteomes" id="UP000095286"/>
    </source>
</evidence>
<name>A0AC35U1D8_9BILA</name>
<dbReference type="Proteomes" id="UP000095286">
    <property type="component" value="Unplaced"/>
</dbReference>
<proteinExistence type="predicted"/>
<evidence type="ECO:0000313" key="2">
    <source>
        <dbReference type="WBParaSite" id="RSKR_0000642166.1"/>
    </source>
</evidence>
<organism evidence="1 2">
    <name type="scientific">Rhabditophanes sp. KR3021</name>
    <dbReference type="NCBI Taxonomy" id="114890"/>
    <lineage>
        <taxon>Eukaryota</taxon>
        <taxon>Metazoa</taxon>
        <taxon>Ecdysozoa</taxon>
        <taxon>Nematoda</taxon>
        <taxon>Chromadorea</taxon>
        <taxon>Rhabditida</taxon>
        <taxon>Tylenchina</taxon>
        <taxon>Panagrolaimomorpha</taxon>
        <taxon>Strongyloidoidea</taxon>
        <taxon>Alloionematidae</taxon>
        <taxon>Rhabditophanes</taxon>
    </lineage>
</organism>
<protein>
    <submittedName>
        <fullName evidence="2">Uncharacterized protein</fullName>
    </submittedName>
</protein>
<dbReference type="WBParaSite" id="RSKR_0000642166.1">
    <property type="protein sequence ID" value="RSKR_0000642166.1"/>
    <property type="gene ID" value="RSKR_0000642166"/>
</dbReference>